<feature type="signal peptide" evidence="3">
    <location>
        <begin position="1"/>
        <end position="18"/>
    </location>
</feature>
<dbReference type="EMBL" id="KI925456">
    <property type="protein sequence ID" value="ETW84965.1"/>
    <property type="molecule type" value="Genomic_DNA"/>
</dbReference>
<evidence type="ECO:0000313" key="5">
    <source>
        <dbReference type="Proteomes" id="UP000030671"/>
    </source>
</evidence>
<dbReference type="GeneID" id="20670049"/>
<sequence>MRLCVVLSLLLLAHASHGASHRSSERRPQPSASHHNVSAKAVKTNSTANHAHRAHHVHRVHRVPDHYFPNRSPSGSKPRIFIYSSRVATSQSQQDRLQYHRPIYGHGSARRHISPIVIAFAVLGGIFGLFVVVGLVHCLLDYSRAPHRHTVMPPDFRERLLREMAENAENAERDRLAPTPTPPPPYERPPSYQPSSPNIDDPLVASPLPHPLQPAPAPHTMAQQA</sequence>
<name>W4KI20_HETIT</name>
<dbReference type="HOGENOM" id="CLU_1230077_0_0_1"/>
<dbReference type="RefSeq" id="XP_009544586.1">
    <property type="nucleotide sequence ID" value="XM_009546291.1"/>
</dbReference>
<keyword evidence="2" id="KW-0812">Transmembrane</keyword>
<feature type="compositionally biased region" description="Pro residues" evidence="1">
    <location>
        <begin position="179"/>
        <end position="192"/>
    </location>
</feature>
<feature type="region of interest" description="Disordered" evidence="1">
    <location>
        <begin position="168"/>
        <end position="225"/>
    </location>
</feature>
<dbReference type="InParanoid" id="W4KI20"/>
<protein>
    <submittedName>
        <fullName evidence="4">Colonization front upregulated 1</fullName>
    </submittedName>
</protein>
<feature type="chain" id="PRO_5004845405" evidence="3">
    <location>
        <begin position="19"/>
        <end position="225"/>
    </location>
</feature>
<keyword evidence="5" id="KW-1185">Reference proteome</keyword>
<reference evidence="4 5" key="1">
    <citation type="journal article" date="2012" name="New Phytol.">
        <title>Insight into trade-off between wood decay and parasitism from the genome of a fungal forest pathogen.</title>
        <authorList>
            <person name="Olson A."/>
            <person name="Aerts A."/>
            <person name="Asiegbu F."/>
            <person name="Belbahri L."/>
            <person name="Bouzid O."/>
            <person name="Broberg A."/>
            <person name="Canback B."/>
            <person name="Coutinho P.M."/>
            <person name="Cullen D."/>
            <person name="Dalman K."/>
            <person name="Deflorio G."/>
            <person name="van Diepen L.T."/>
            <person name="Dunand C."/>
            <person name="Duplessis S."/>
            <person name="Durling M."/>
            <person name="Gonthier P."/>
            <person name="Grimwood J."/>
            <person name="Fossdal C.G."/>
            <person name="Hansson D."/>
            <person name="Henrissat B."/>
            <person name="Hietala A."/>
            <person name="Himmelstrand K."/>
            <person name="Hoffmeister D."/>
            <person name="Hogberg N."/>
            <person name="James T.Y."/>
            <person name="Karlsson M."/>
            <person name="Kohler A."/>
            <person name="Kues U."/>
            <person name="Lee Y.H."/>
            <person name="Lin Y.C."/>
            <person name="Lind M."/>
            <person name="Lindquist E."/>
            <person name="Lombard V."/>
            <person name="Lucas S."/>
            <person name="Lunden K."/>
            <person name="Morin E."/>
            <person name="Murat C."/>
            <person name="Park J."/>
            <person name="Raffaello T."/>
            <person name="Rouze P."/>
            <person name="Salamov A."/>
            <person name="Schmutz J."/>
            <person name="Solheim H."/>
            <person name="Stahlberg J."/>
            <person name="Velez H."/>
            <person name="de Vries R.P."/>
            <person name="Wiebenga A."/>
            <person name="Woodward S."/>
            <person name="Yakovlev I."/>
            <person name="Garbelotto M."/>
            <person name="Martin F."/>
            <person name="Grigoriev I.V."/>
            <person name="Stenlid J."/>
        </authorList>
    </citation>
    <scope>NUCLEOTIDE SEQUENCE [LARGE SCALE GENOMIC DNA]</scope>
    <source>
        <strain evidence="4 5">TC 32-1</strain>
    </source>
</reference>
<dbReference type="KEGG" id="hir:HETIRDRAFT_313608"/>
<keyword evidence="2" id="KW-0472">Membrane</keyword>
<dbReference type="AlphaFoldDB" id="W4KI20"/>
<evidence type="ECO:0000256" key="2">
    <source>
        <dbReference type="SAM" id="Phobius"/>
    </source>
</evidence>
<evidence type="ECO:0000256" key="1">
    <source>
        <dbReference type="SAM" id="MobiDB-lite"/>
    </source>
</evidence>
<evidence type="ECO:0000256" key="3">
    <source>
        <dbReference type="SAM" id="SignalP"/>
    </source>
</evidence>
<proteinExistence type="predicted"/>
<feature type="compositionally biased region" description="Basic residues" evidence="1">
    <location>
        <begin position="50"/>
        <end position="61"/>
    </location>
</feature>
<accession>W4KI20</accession>
<organism evidence="4 5">
    <name type="scientific">Heterobasidion irregulare (strain TC 32-1)</name>
    <dbReference type="NCBI Taxonomy" id="747525"/>
    <lineage>
        <taxon>Eukaryota</taxon>
        <taxon>Fungi</taxon>
        <taxon>Dikarya</taxon>
        <taxon>Basidiomycota</taxon>
        <taxon>Agaricomycotina</taxon>
        <taxon>Agaricomycetes</taxon>
        <taxon>Russulales</taxon>
        <taxon>Bondarzewiaceae</taxon>
        <taxon>Heterobasidion</taxon>
        <taxon>Heterobasidion annosum species complex</taxon>
    </lineage>
</organism>
<gene>
    <name evidence="4" type="primary">cfu1</name>
    <name evidence="4" type="ORF">HETIRDRAFT_313608</name>
</gene>
<keyword evidence="3" id="KW-0732">Signal</keyword>
<feature type="region of interest" description="Disordered" evidence="1">
    <location>
        <begin position="17"/>
        <end position="72"/>
    </location>
</feature>
<evidence type="ECO:0000313" key="4">
    <source>
        <dbReference type="EMBL" id="ETW84965.1"/>
    </source>
</evidence>
<feature type="transmembrane region" description="Helical" evidence="2">
    <location>
        <begin position="116"/>
        <end position="140"/>
    </location>
</feature>
<dbReference type="Proteomes" id="UP000030671">
    <property type="component" value="Unassembled WGS sequence"/>
</dbReference>
<feature type="compositionally biased region" description="Pro residues" evidence="1">
    <location>
        <begin position="208"/>
        <end position="217"/>
    </location>
</feature>
<keyword evidence="2" id="KW-1133">Transmembrane helix</keyword>